<evidence type="ECO:0000256" key="5">
    <source>
        <dbReference type="ARBA" id="ARBA00022909"/>
    </source>
</evidence>
<evidence type="ECO:0000313" key="9">
    <source>
        <dbReference type="EMBL" id="XCA33413.1"/>
    </source>
</evidence>
<organism evidence="9">
    <name type="scientific">Wolbachia endosymbiont of Polyergus mexicanus</name>
    <dbReference type="NCBI Taxonomy" id="3171167"/>
    <lineage>
        <taxon>Bacteria</taxon>
        <taxon>Pseudomonadati</taxon>
        <taxon>Pseudomonadota</taxon>
        <taxon>Alphaproteobacteria</taxon>
        <taxon>Rickettsiales</taxon>
        <taxon>Anaplasmataceae</taxon>
        <taxon>Wolbachieae</taxon>
        <taxon>Wolbachia</taxon>
    </lineage>
</organism>
<sequence>MQCNLLISDLRLWVHLGCSAEEKFHSQLVSVNIDFTFKSSPLGLTTDRLEDTICYLEVVQSIQSLVQSKQFNLIEHLTHDIYRAINNLLVQKKHIISSIRVTTHKVAPPVPGVHGGVLFTYYNTLQEQEDN</sequence>
<accession>A0AAU7YIH5</accession>
<evidence type="ECO:0000256" key="7">
    <source>
        <dbReference type="ARBA" id="ARBA00032903"/>
    </source>
</evidence>
<dbReference type="InterPro" id="IPR006156">
    <property type="entry name" value="Dihydroneopterin_aldolase"/>
</dbReference>
<dbReference type="AlphaFoldDB" id="A0AAU7YIH5"/>
<evidence type="ECO:0000256" key="4">
    <source>
        <dbReference type="ARBA" id="ARBA00013043"/>
    </source>
</evidence>
<protein>
    <recommendedName>
        <fullName evidence="4">dihydroneopterin aldolase</fullName>
        <ecNumber evidence="4">4.1.2.25</ecNumber>
    </recommendedName>
    <alternativeName>
        <fullName evidence="7">7,8-dihydroneopterin aldolase</fullName>
    </alternativeName>
</protein>
<evidence type="ECO:0000256" key="1">
    <source>
        <dbReference type="ARBA" id="ARBA00001353"/>
    </source>
</evidence>
<dbReference type="EC" id="4.1.2.25" evidence="4"/>
<proteinExistence type="inferred from homology"/>
<dbReference type="EMBL" id="CP158586">
    <property type="protein sequence ID" value="XCA33413.1"/>
    <property type="molecule type" value="Genomic_DNA"/>
</dbReference>
<dbReference type="Gene3D" id="3.30.1130.10">
    <property type="match status" value="1"/>
</dbReference>
<dbReference type="NCBIfam" id="TIGR00526">
    <property type="entry name" value="folB_dom"/>
    <property type="match status" value="1"/>
</dbReference>
<evidence type="ECO:0000256" key="2">
    <source>
        <dbReference type="ARBA" id="ARBA00005013"/>
    </source>
</evidence>
<dbReference type="GO" id="GO:0046656">
    <property type="term" value="P:folic acid biosynthetic process"/>
    <property type="evidence" value="ECO:0007669"/>
    <property type="project" value="UniProtKB-KW"/>
</dbReference>
<keyword evidence="6" id="KW-0456">Lyase</keyword>
<dbReference type="InterPro" id="IPR043133">
    <property type="entry name" value="GTP-CH-I_C/QueF"/>
</dbReference>
<reference evidence="9" key="1">
    <citation type="submission" date="2024-06" db="EMBL/GenBank/DDBJ databases">
        <title>Genome assembly of the Polyergus mexicanus.</title>
        <authorList>
            <person name="Cash E."/>
            <person name="Tustsui N.D."/>
            <person name="Ward P."/>
            <person name="Nguyen O."/>
            <person name="Sahasrabudhe R."/>
            <person name="Fairbairn C.W."/>
            <person name="Seligmann W.E."/>
            <person name="Sacco S."/>
            <person name="Beraut E."/>
            <person name="Miller C."/>
            <person name="Toffelmier E."/>
            <person name="Shaffer H.B."/>
        </authorList>
    </citation>
    <scope>NUCLEOTIDE SEQUENCE</scope>
    <source>
        <strain evidence="9">NDT 795.1</strain>
    </source>
</reference>
<comment type="catalytic activity">
    <reaction evidence="1">
        <text>7,8-dihydroneopterin = 6-hydroxymethyl-7,8-dihydropterin + glycolaldehyde</text>
        <dbReference type="Rhea" id="RHEA:10540"/>
        <dbReference type="ChEBI" id="CHEBI:17001"/>
        <dbReference type="ChEBI" id="CHEBI:17071"/>
        <dbReference type="ChEBI" id="CHEBI:44841"/>
        <dbReference type="EC" id="4.1.2.25"/>
    </reaction>
</comment>
<dbReference type="GO" id="GO:0004150">
    <property type="term" value="F:dihydroneopterin aldolase activity"/>
    <property type="evidence" value="ECO:0007669"/>
    <property type="project" value="UniProtKB-EC"/>
</dbReference>
<feature type="domain" description="Dihydroneopterin aldolase/epimerase" evidence="8">
    <location>
        <begin position="5"/>
        <end position="121"/>
    </location>
</feature>
<dbReference type="PANTHER" id="PTHR42844:SF1">
    <property type="entry name" value="DIHYDRONEOPTERIN ALDOLASE 1-RELATED"/>
    <property type="match status" value="1"/>
</dbReference>
<dbReference type="GO" id="GO:0005737">
    <property type="term" value="C:cytoplasm"/>
    <property type="evidence" value="ECO:0007669"/>
    <property type="project" value="TreeGrafter"/>
</dbReference>
<dbReference type="SMART" id="SM00905">
    <property type="entry name" value="FolB"/>
    <property type="match status" value="1"/>
</dbReference>
<comment type="pathway">
    <text evidence="2">Cofactor biosynthesis; tetrahydrofolate biosynthesis; 2-amino-4-hydroxy-6-hydroxymethyl-7,8-dihydropteridine diphosphate from 7,8-dihydroneopterin triphosphate: step 3/4.</text>
</comment>
<dbReference type="InterPro" id="IPR006157">
    <property type="entry name" value="FolB_dom"/>
</dbReference>
<name>A0AAU7YIH5_9RICK</name>
<dbReference type="PANTHER" id="PTHR42844">
    <property type="entry name" value="DIHYDRONEOPTERIN ALDOLASE 1-RELATED"/>
    <property type="match status" value="1"/>
</dbReference>
<dbReference type="Pfam" id="PF02152">
    <property type="entry name" value="FolB"/>
    <property type="match status" value="1"/>
</dbReference>
<evidence type="ECO:0000256" key="6">
    <source>
        <dbReference type="ARBA" id="ARBA00023239"/>
    </source>
</evidence>
<comment type="similarity">
    <text evidence="3">Belongs to the DHNA family.</text>
</comment>
<gene>
    <name evidence="9" type="ORF">ABS808_00835</name>
</gene>
<keyword evidence="5" id="KW-0289">Folate biosynthesis</keyword>
<evidence type="ECO:0000259" key="8">
    <source>
        <dbReference type="SMART" id="SM00905"/>
    </source>
</evidence>
<dbReference type="SUPFAM" id="SSF55620">
    <property type="entry name" value="Tetrahydrobiopterin biosynthesis enzymes-like"/>
    <property type="match status" value="1"/>
</dbReference>
<evidence type="ECO:0000256" key="3">
    <source>
        <dbReference type="ARBA" id="ARBA00005708"/>
    </source>
</evidence>